<dbReference type="AlphaFoldDB" id="A0A1F4WLH6"/>
<dbReference type="InterPro" id="IPR036568">
    <property type="entry name" value="GGCT-like_sf"/>
</dbReference>
<dbReference type="CDD" id="cd06661">
    <property type="entry name" value="GGCT_like"/>
    <property type="match status" value="1"/>
</dbReference>
<dbReference type="Gene3D" id="3.10.490.10">
    <property type="entry name" value="Gamma-glutamyl cyclotransferase-like"/>
    <property type="match status" value="1"/>
</dbReference>
<dbReference type="EMBL" id="MEWA01000009">
    <property type="protein sequence ID" value="OGC70241.1"/>
    <property type="molecule type" value="Genomic_DNA"/>
</dbReference>
<sequence length="195" mass="22314">MVEAVEKEIAYIFGYGSLISSQSRKETGITGKTFPCTYKGLRRSWSMGIDQFKAIALNISEEKDSACNGVLVEIALSELPKFDQREIGYKRIQLDPKSLMVEDVPLIELLKTRPVYAYVMNEQRTIPDDYKIQQSYVDVIITGCLEYGEDFTQNFVKTTSGWDQPWLMDRESPTYPRPLKGGYDKKLIDRLLACL</sequence>
<dbReference type="InterPro" id="IPR013024">
    <property type="entry name" value="GGCT-like"/>
</dbReference>
<evidence type="ECO:0000313" key="1">
    <source>
        <dbReference type="EMBL" id="OGC70241.1"/>
    </source>
</evidence>
<reference evidence="1 2" key="1">
    <citation type="journal article" date="2016" name="Nat. Commun.">
        <title>Thousands of microbial genomes shed light on interconnected biogeochemical processes in an aquifer system.</title>
        <authorList>
            <person name="Anantharaman K."/>
            <person name="Brown C.T."/>
            <person name="Hug L.A."/>
            <person name="Sharon I."/>
            <person name="Castelle C.J."/>
            <person name="Probst A.J."/>
            <person name="Thomas B.C."/>
            <person name="Singh A."/>
            <person name="Wilkins M.J."/>
            <person name="Karaoz U."/>
            <person name="Brodie E.L."/>
            <person name="Williams K.H."/>
            <person name="Hubbard S.S."/>
            <person name="Banfield J.F."/>
        </authorList>
    </citation>
    <scope>NUCLEOTIDE SEQUENCE [LARGE SCALE GENOMIC DNA]</scope>
</reference>
<dbReference type="Proteomes" id="UP000179113">
    <property type="component" value="Unassembled WGS sequence"/>
</dbReference>
<organism evidence="1 2">
    <name type="scientific">candidate division WWE3 bacterium RIFOXYC1_FULL_39_7</name>
    <dbReference type="NCBI Taxonomy" id="1802643"/>
    <lineage>
        <taxon>Bacteria</taxon>
        <taxon>Katanobacteria</taxon>
    </lineage>
</organism>
<evidence type="ECO:0000313" key="2">
    <source>
        <dbReference type="Proteomes" id="UP000179113"/>
    </source>
</evidence>
<comment type="caution">
    <text evidence="1">The sequence shown here is derived from an EMBL/GenBank/DDBJ whole genome shotgun (WGS) entry which is preliminary data.</text>
</comment>
<name>A0A1F4WLH6_UNCKA</name>
<accession>A0A1F4WLH6</accession>
<dbReference type="SUPFAM" id="SSF110857">
    <property type="entry name" value="Gamma-glutamyl cyclotransferase-like"/>
    <property type="match status" value="1"/>
</dbReference>
<evidence type="ECO:0008006" key="3">
    <source>
        <dbReference type="Google" id="ProtNLM"/>
    </source>
</evidence>
<protein>
    <recommendedName>
        <fullName evidence="3">Gamma-glutamylcyclotransferase AIG2-like domain-containing protein</fullName>
    </recommendedName>
</protein>
<proteinExistence type="predicted"/>
<gene>
    <name evidence="1" type="ORF">A2415_01055</name>
</gene>